<name>A0A839AIT3_9HYPH</name>
<keyword evidence="3" id="KW-1185">Reference proteome</keyword>
<organism evidence="2 3">
    <name type="scientific">Stappia albiluteola</name>
    <dbReference type="NCBI Taxonomy" id="2758565"/>
    <lineage>
        <taxon>Bacteria</taxon>
        <taxon>Pseudomonadati</taxon>
        <taxon>Pseudomonadota</taxon>
        <taxon>Alphaproteobacteria</taxon>
        <taxon>Hyphomicrobiales</taxon>
        <taxon>Stappiaceae</taxon>
        <taxon>Stappia</taxon>
    </lineage>
</organism>
<dbReference type="Proteomes" id="UP000541109">
    <property type="component" value="Unassembled WGS sequence"/>
</dbReference>
<dbReference type="AlphaFoldDB" id="A0A839AIT3"/>
<dbReference type="Gene3D" id="3.60.21.10">
    <property type="match status" value="1"/>
</dbReference>
<accession>A0A839AIT3</accession>
<dbReference type="InterPro" id="IPR051693">
    <property type="entry name" value="UPF0046_metallophosphoest"/>
</dbReference>
<comment type="caution">
    <text evidence="2">The sequence shown here is derived from an EMBL/GenBank/DDBJ whole genome shotgun (WGS) entry which is preliminary data.</text>
</comment>
<dbReference type="InterPro" id="IPR029052">
    <property type="entry name" value="Metallo-depent_PP-like"/>
</dbReference>
<dbReference type="GO" id="GO:0016787">
    <property type="term" value="F:hydrolase activity"/>
    <property type="evidence" value="ECO:0007669"/>
    <property type="project" value="InterPro"/>
</dbReference>
<reference evidence="2 3" key="1">
    <citation type="submission" date="2020-07" db="EMBL/GenBank/DDBJ databases">
        <title>Stappia sp., F7233, whole genome shotgun sequencing project.</title>
        <authorList>
            <person name="Jiang S."/>
            <person name="Liu Z.W."/>
            <person name="Du Z.J."/>
        </authorList>
    </citation>
    <scope>NUCLEOTIDE SEQUENCE [LARGE SCALE GENOMIC DNA]</scope>
    <source>
        <strain evidence="2 3">F7233</strain>
    </source>
</reference>
<evidence type="ECO:0000313" key="2">
    <source>
        <dbReference type="EMBL" id="MBA5778834.1"/>
    </source>
</evidence>
<dbReference type="SUPFAM" id="SSF56300">
    <property type="entry name" value="Metallo-dependent phosphatases"/>
    <property type="match status" value="1"/>
</dbReference>
<dbReference type="PANTHER" id="PTHR12905">
    <property type="entry name" value="METALLOPHOSPHOESTERASE"/>
    <property type="match status" value="1"/>
</dbReference>
<dbReference type="Pfam" id="PF00149">
    <property type="entry name" value="Metallophos"/>
    <property type="match status" value="1"/>
</dbReference>
<proteinExistence type="predicted"/>
<sequence>MRILAFSDLHRDQAAARSIIEASKEADVLIGCGDFATRGEGAVETLRILRESVVPVVLVHGNHDDPDEIARFCSDWSDGHYLHGSSFTLSGVPFFGLGGEIPSRNEHAWNAAESEERAGIILSDLPAGAVLVTHTPPHGTADLQRDGTHEGSEAIRAAILARTPRICLCGHIHNSWGTSGTIDETRVFNLGPTINWFDI</sequence>
<evidence type="ECO:0000259" key="1">
    <source>
        <dbReference type="Pfam" id="PF00149"/>
    </source>
</evidence>
<gene>
    <name evidence="2" type="ORF">H2509_17040</name>
</gene>
<dbReference type="EMBL" id="JACFXV010000064">
    <property type="protein sequence ID" value="MBA5778834.1"/>
    <property type="molecule type" value="Genomic_DNA"/>
</dbReference>
<dbReference type="RefSeq" id="WP_182167536.1">
    <property type="nucleotide sequence ID" value="NZ_JACFXV010000064.1"/>
</dbReference>
<evidence type="ECO:0000313" key="3">
    <source>
        <dbReference type="Proteomes" id="UP000541109"/>
    </source>
</evidence>
<protein>
    <submittedName>
        <fullName evidence="2">Metallophosphoesterase family protein</fullName>
    </submittedName>
</protein>
<dbReference type="InterPro" id="IPR004843">
    <property type="entry name" value="Calcineurin-like_PHP"/>
</dbReference>
<feature type="domain" description="Calcineurin-like phosphoesterase" evidence="1">
    <location>
        <begin position="1"/>
        <end position="174"/>
    </location>
</feature>
<dbReference type="PANTHER" id="PTHR12905:SF0">
    <property type="entry name" value="CALCINEURIN-LIKE PHOSPHOESTERASE DOMAIN-CONTAINING PROTEIN"/>
    <property type="match status" value="1"/>
</dbReference>